<evidence type="ECO:0000313" key="1">
    <source>
        <dbReference type="EMBL" id="KAH7930790.1"/>
    </source>
</evidence>
<evidence type="ECO:0000313" key="2">
    <source>
        <dbReference type="Proteomes" id="UP000790709"/>
    </source>
</evidence>
<proteinExistence type="predicted"/>
<sequence>MFPCNYCGRRDLPFGPQFQAHYQECSSRHTRANSYGGGAHGHVDHYRGPPPPAQGDHIYPIHKDAPTHPTSETSFSRFLRDRGGARPPSPRESPDHISGSLLRSNGEIVIQRIHNSPELLGPDKNTCETYVRCVWVYKNLLAYTFAHLKRCVKDSRSSLSVLHDYVEEWKRWNAFKFLVTAEEVKMTLLGLLKQGFEHLPSCRSHLTIKLNSNEMAAEDLESLGALAIYAGRKHETEFFSLRGGAAQDMVNLLEDCLGDVKLDPSSPCRRRLMSNLVRLSRKAACFPQQLTIVVPEKNPLEIDTTAKGLGGSADIFKGRYKGRAVAVKFLRRGANSPASEAVVWRHLSHENILPFFGILEMGTGINISFALVAPFMDNGNVREFLARNPEEDRVRLAQGVTEGLRFLHSQEPPIVHGDLKGDNILVDKHKHACISDFGISSTEDSRQILDSSNVGRSKSQVRWIAPEILSSAEGARFTSMSDVYAYASVLYEIFSSQFPFHQYNEQRVAGAILRGEKPVRPQMTDVDADYWDFLDVCWSRRREDRPTAKDASDYFRWRERHSPRGLINRMLRR</sequence>
<dbReference type="EMBL" id="MU266329">
    <property type="protein sequence ID" value="KAH7930790.1"/>
    <property type="molecule type" value="Genomic_DNA"/>
</dbReference>
<comment type="caution">
    <text evidence="1">The sequence shown here is derived from an EMBL/GenBank/DDBJ whole genome shotgun (WGS) entry which is preliminary data.</text>
</comment>
<name>A0ACB8BXT7_9AGAM</name>
<reference evidence="1" key="1">
    <citation type="journal article" date="2021" name="New Phytol.">
        <title>Evolutionary innovations through gain and loss of genes in the ectomycorrhizal Boletales.</title>
        <authorList>
            <person name="Wu G."/>
            <person name="Miyauchi S."/>
            <person name="Morin E."/>
            <person name="Kuo A."/>
            <person name="Drula E."/>
            <person name="Varga T."/>
            <person name="Kohler A."/>
            <person name="Feng B."/>
            <person name="Cao Y."/>
            <person name="Lipzen A."/>
            <person name="Daum C."/>
            <person name="Hundley H."/>
            <person name="Pangilinan J."/>
            <person name="Johnson J."/>
            <person name="Barry K."/>
            <person name="LaButti K."/>
            <person name="Ng V."/>
            <person name="Ahrendt S."/>
            <person name="Min B."/>
            <person name="Choi I.G."/>
            <person name="Park H."/>
            <person name="Plett J.M."/>
            <person name="Magnuson J."/>
            <person name="Spatafora J.W."/>
            <person name="Nagy L.G."/>
            <person name="Henrissat B."/>
            <person name="Grigoriev I.V."/>
            <person name="Yang Z.L."/>
            <person name="Xu J."/>
            <person name="Martin F.M."/>
        </authorList>
    </citation>
    <scope>NUCLEOTIDE SEQUENCE</scope>
    <source>
        <strain evidence="1">KUC20120723A-06</strain>
    </source>
</reference>
<accession>A0ACB8BXT7</accession>
<keyword evidence="2" id="KW-1185">Reference proteome</keyword>
<dbReference type="Proteomes" id="UP000790709">
    <property type="component" value="Unassembled WGS sequence"/>
</dbReference>
<gene>
    <name evidence="1" type="ORF">BV22DRAFT_34515</name>
</gene>
<protein>
    <submittedName>
        <fullName evidence="1">Kinase-like protein</fullName>
    </submittedName>
</protein>
<organism evidence="1 2">
    <name type="scientific">Leucogyrophana mollusca</name>
    <dbReference type="NCBI Taxonomy" id="85980"/>
    <lineage>
        <taxon>Eukaryota</taxon>
        <taxon>Fungi</taxon>
        <taxon>Dikarya</taxon>
        <taxon>Basidiomycota</taxon>
        <taxon>Agaricomycotina</taxon>
        <taxon>Agaricomycetes</taxon>
        <taxon>Agaricomycetidae</taxon>
        <taxon>Boletales</taxon>
        <taxon>Boletales incertae sedis</taxon>
        <taxon>Leucogyrophana</taxon>
    </lineage>
</organism>